<organism evidence="8 9">
    <name type="scientific">Herbaspirillum hiltneri N3</name>
    <dbReference type="NCBI Taxonomy" id="1262470"/>
    <lineage>
        <taxon>Bacteria</taxon>
        <taxon>Pseudomonadati</taxon>
        <taxon>Pseudomonadota</taxon>
        <taxon>Betaproteobacteria</taxon>
        <taxon>Burkholderiales</taxon>
        <taxon>Oxalobacteraceae</taxon>
        <taxon>Herbaspirillum</taxon>
    </lineage>
</organism>
<protein>
    <recommendedName>
        <fullName evidence="3">carbonic anhydrase</fullName>
        <ecNumber evidence="3">4.2.1.1</ecNumber>
    </recommendedName>
</protein>
<evidence type="ECO:0000256" key="3">
    <source>
        <dbReference type="ARBA" id="ARBA00012925"/>
    </source>
</evidence>
<evidence type="ECO:0000256" key="5">
    <source>
        <dbReference type="ARBA" id="ARBA00022833"/>
    </source>
</evidence>
<comment type="catalytic activity">
    <reaction evidence="7">
        <text>hydrogencarbonate + H(+) = CO2 + H2O</text>
        <dbReference type="Rhea" id="RHEA:10748"/>
        <dbReference type="ChEBI" id="CHEBI:15377"/>
        <dbReference type="ChEBI" id="CHEBI:15378"/>
        <dbReference type="ChEBI" id="CHEBI:16526"/>
        <dbReference type="ChEBI" id="CHEBI:17544"/>
        <dbReference type="EC" id="4.2.1.1"/>
    </reaction>
</comment>
<evidence type="ECO:0000256" key="6">
    <source>
        <dbReference type="ARBA" id="ARBA00023239"/>
    </source>
</evidence>
<dbReference type="InterPro" id="IPR001765">
    <property type="entry name" value="Carbonic_anhydrase"/>
</dbReference>
<evidence type="ECO:0000313" key="8">
    <source>
        <dbReference type="EMBL" id="AKZ62344.1"/>
    </source>
</evidence>
<dbReference type="PANTHER" id="PTHR11002:SF76">
    <property type="entry name" value="CARBONIC ANHYDRASE"/>
    <property type="match status" value="1"/>
</dbReference>
<gene>
    <name evidence="8" type="ORF">F506_06370</name>
</gene>
<dbReference type="InterPro" id="IPR036874">
    <property type="entry name" value="Carbonic_anhydrase_sf"/>
</dbReference>
<dbReference type="RefSeq" id="WP_053195860.1">
    <property type="nucleotide sequence ID" value="NZ_CP011409.1"/>
</dbReference>
<comment type="cofactor">
    <cofactor evidence="1">
        <name>Zn(2+)</name>
        <dbReference type="ChEBI" id="CHEBI:29105"/>
    </cofactor>
</comment>
<dbReference type="CDD" id="cd00883">
    <property type="entry name" value="beta_CA_cladeA"/>
    <property type="match status" value="1"/>
</dbReference>
<keyword evidence="9" id="KW-1185">Reference proteome</keyword>
<dbReference type="NCBIfam" id="NF007756">
    <property type="entry name" value="PRK10437.1"/>
    <property type="match status" value="1"/>
</dbReference>
<dbReference type="Gene3D" id="3.40.1050.10">
    <property type="entry name" value="Carbonic anhydrase"/>
    <property type="match status" value="1"/>
</dbReference>
<accession>A0ABM5UYD7</accession>
<keyword evidence="4" id="KW-0479">Metal-binding</keyword>
<comment type="similarity">
    <text evidence="2">Belongs to the beta-class carbonic anhydrase family.</text>
</comment>
<reference evidence="9" key="1">
    <citation type="journal article" date="2015" name="Genome Announc.">
        <title>Complete Genome Sequence of Herbaspirillum hiltneri N3 (DSM 17495), Isolated from Surface-Sterilized Wheat Roots.</title>
        <authorList>
            <person name="Guizelini D."/>
            <person name="Saizaki P.M."/>
            <person name="Coimbra N.A."/>
            <person name="Weiss V.A."/>
            <person name="Faoro H."/>
            <person name="Sfeir M.Z."/>
            <person name="Baura V.A."/>
            <person name="Monteiro R.A."/>
            <person name="Chubatsu L.S."/>
            <person name="Souza E.M."/>
            <person name="Cruz L.M."/>
            <person name="Pedrosa F.O."/>
            <person name="Raittz R.T."/>
            <person name="Marchaukoski J.N."/>
            <person name="Steffens M.B."/>
        </authorList>
    </citation>
    <scope>NUCLEOTIDE SEQUENCE [LARGE SCALE GENOMIC DNA]</scope>
    <source>
        <strain evidence="9">N3</strain>
    </source>
</reference>
<sequence length="227" mass="25553">MTTPSQQDQVQLQLLQGNRRWASEITARDPDFFLKLGSQRSPEYFWIGCSDNRVPANDLLGLLPGELFVHRNIANVVVHTDLNCLSVLQFAVDVLKVKHIIICGHYGCAGVQAALTKRRVGLADNWLQHVQDVHEKHIGCFHDHMSQGDQHDRLCELNVLEQVANICRTTIVTDAWERGQELSIHALVYGVHDGLLEALSPTISNADECSKNLAVSLERYKDLKDIR</sequence>
<dbReference type="Pfam" id="PF00484">
    <property type="entry name" value="Pro_CA"/>
    <property type="match status" value="1"/>
</dbReference>
<keyword evidence="6" id="KW-0456">Lyase</keyword>
<dbReference type="SUPFAM" id="SSF53056">
    <property type="entry name" value="beta-carbonic anhydrase, cab"/>
    <property type="match status" value="1"/>
</dbReference>
<name>A0ABM5UYD7_9BURK</name>
<evidence type="ECO:0000313" key="9">
    <source>
        <dbReference type="Proteomes" id="UP000063429"/>
    </source>
</evidence>
<evidence type="ECO:0000256" key="2">
    <source>
        <dbReference type="ARBA" id="ARBA00006217"/>
    </source>
</evidence>
<proteinExistence type="inferred from homology"/>
<dbReference type="EMBL" id="CP011409">
    <property type="protein sequence ID" value="AKZ62344.1"/>
    <property type="molecule type" value="Genomic_DNA"/>
</dbReference>
<evidence type="ECO:0000256" key="1">
    <source>
        <dbReference type="ARBA" id="ARBA00001947"/>
    </source>
</evidence>
<dbReference type="SMART" id="SM00947">
    <property type="entry name" value="Pro_CA"/>
    <property type="match status" value="1"/>
</dbReference>
<dbReference type="Proteomes" id="UP000063429">
    <property type="component" value="Chromosome"/>
</dbReference>
<dbReference type="EC" id="4.2.1.1" evidence="3"/>
<dbReference type="PANTHER" id="PTHR11002">
    <property type="entry name" value="CARBONIC ANHYDRASE"/>
    <property type="match status" value="1"/>
</dbReference>
<evidence type="ECO:0000256" key="4">
    <source>
        <dbReference type="ARBA" id="ARBA00022723"/>
    </source>
</evidence>
<keyword evidence="5" id="KW-0862">Zinc</keyword>
<evidence type="ECO:0000256" key="7">
    <source>
        <dbReference type="ARBA" id="ARBA00048348"/>
    </source>
</evidence>